<dbReference type="Gene3D" id="3.40.50.720">
    <property type="entry name" value="NAD(P)-binding Rossmann-like Domain"/>
    <property type="match status" value="3"/>
</dbReference>
<evidence type="ECO:0000259" key="7">
    <source>
        <dbReference type="Pfam" id="PF02826"/>
    </source>
</evidence>
<dbReference type="PROSITE" id="PS00670">
    <property type="entry name" value="D_2_HYDROXYACID_DH_2"/>
    <property type="match status" value="1"/>
</dbReference>
<dbReference type="SUPFAM" id="SSF54373">
    <property type="entry name" value="FAD-linked reductases, C-terminal domain"/>
    <property type="match status" value="1"/>
</dbReference>
<dbReference type="Pfam" id="PF02826">
    <property type="entry name" value="2-Hacid_dh_C"/>
    <property type="match status" value="1"/>
</dbReference>
<dbReference type="AlphaFoldDB" id="A0AA38Y5W3"/>
<dbReference type="SUPFAM" id="SSF52283">
    <property type="entry name" value="Formate/glycerate dehydrogenase catalytic domain-like"/>
    <property type="match status" value="1"/>
</dbReference>
<dbReference type="InterPro" id="IPR050223">
    <property type="entry name" value="D-isomer_2-hydroxyacid_DH"/>
</dbReference>
<dbReference type="SUPFAM" id="SSF51735">
    <property type="entry name" value="NAD(P)-binding Rossmann-fold domains"/>
    <property type="match status" value="1"/>
</dbReference>
<dbReference type="Pfam" id="PF00389">
    <property type="entry name" value="2-Hacid_dh"/>
    <property type="match status" value="1"/>
</dbReference>
<dbReference type="GO" id="GO:0016618">
    <property type="term" value="F:hydroxypyruvate reductase [NAD(P)H] activity"/>
    <property type="evidence" value="ECO:0007669"/>
    <property type="project" value="TreeGrafter"/>
</dbReference>
<dbReference type="PANTHER" id="PTHR10996">
    <property type="entry name" value="2-HYDROXYACID DEHYDROGENASE-RELATED"/>
    <property type="match status" value="1"/>
</dbReference>
<keyword evidence="3" id="KW-0520">NAD</keyword>
<dbReference type="GO" id="GO:0003884">
    <property type="term" value="F:D-amino-acid oxidase activity"/>
    <property type="evidence" value="ECO:0007669"/>
    <property type="project" value="InterPro"/>
</dbReference>
<evidence type="ECO:0000256" key="1">
    <source>
        <dbReference type="ARBA" id="ARBA00005854"/>
    </source>
</evidence>
<dbReference type="SUPFAM" id="SSF51971">
    <property type="entry name" value="Nucleotide-binding domain"/>
    <property type="match status" value="1"/>
</dbReference>
<dbReference type="CDD" id="cd12168">
    <property type="entry name" value="Mand_dh_like"/>
    <property type="match status" value="1"/>
</dbReference>
<evidence type="ECO:0000256" key="2">
    <source>
        <dbReference type="ARBA" id="ARBA00023002"/>
    </source>
</evidence>
<dbReference type="Proteomes" id="UP001172681">
    <property type="component" value="Unassembled WGS sequence"/>
</dbReference>
<dbReference type="Gene3D" id="3.30.9.10">
    <property type="entry name" value="D-Amino Acid Oxidase, subunit A, domain 2"/>
    <property type="match status" value="1"/>
</dbReference>
<name>A0AA38Y5W3_9EURO</name>
<evidence type="ECO:0000256" key="4">
    <source>
        <dbReference type="SAM" id="MobiDB-lite"/>
    </source>
</evidence>
<feature type="domain" description="FAD dependent oxidoreductase" evidence="6">
    <location>
        <begin position="485"/>
        <end position="816"/>
    </location>
</feature>
<evidence type="ECO:0000259" key="6">
    <source>
        <dbReference type="Pfam" id="PF01266"/>
    </source>
</evidence>
<feature type="region of interest" description="Disordered" evidence="4">
    <location>
        <begin position="386"/>
        <end position="416"/>
    </location>
</feature>
<feature type="domain" description="D-isomer specific 2-hydroxyacid dehydrogenase catalytic" evidence="5">
    <location>
        <begin position="40"/>
        <end position="346"/>
    </location>
</feature>
<accession>A0AA38Y5W3</accession>
<proteinExistence type="inferred from homology"/>
<dbReference type="PANTHER" id="PTHR10996:SF269">
    <property type="entry name" value="HYPOTHETICAL D-ISOMER SPECIFIC 2-HYDROXYACID DEHYDROGENASE (EUROFUNG)"/>
    <property type="match status" value="1"/>
</dbReference>
<dbReference type="InterPro" id="IPR036291">
    <property type="entry name" value="NAD(P)-bd_dom_sf"/>
</dbReference>
<evidence type="ECO:0000256" key="3">
    <source>
        <dbReference type="ARBA" id="ARBA00023027"/>
    </source>
</evidence>
<comment type="similarity">
    <text evidence="1">Belongs to the D-isomer specific 2-hydroxyacid dehydrogenase family.</text>
</comment>
<dbReference type="InterPro" id="IPR006076">
    <property type="entry name" value="FAD-dep_OxRdtase"/>
</dbReference>
<dbReference type="Pfam" id="PF01266">
    <property type="entry name" value="DAO"/>
    <property type="match status" value="1"/>
</dbReference>
<evidence type="ECO:0000259" key="5">
    <source>
        <dbReference type="Pfam" id="PF00389"/>
    </source>
</evidence>
<comment type="caution">
    <text evidence="8">The sequence shown here is derived from an EMBL/GenBank/DDBJ whole genome shotgun (WGS) entry which is preliminary data.</text>
</comment>
<keyword evidence="9" id="KW-1185">Reference proteome</keyword>
<dbReference type="FunFam" id="3.40.50.720:FF:000203">
    <property type="entry name" value="D-3-phosphoglycerate dehydrogenase (SerA)"/>
    <property type="match status" value="1"/>
</dbReference>
<dbReference type="InterPro" id="IPR029753">
    <property type="entry name" value="D-isomer_DH_CS"/>
</dbReference>
<dbReference type="GO" id="GO:0030267">
    <property type="term" value="F:glyoxylate reductase (NADPH) activity"/>
    <property type="evidence" value="ECO:0007669"/>
    <property type="project" value="TreeGrafter"/>
</dbReference>
<feature type="domain" description="D-isomer specific 2-hydroxyacid dehydrogenase NAD-binding" evidence="7">
    <location>
        <begin position="125"/>
        <end position="314"/>
    </location>
</feature>
<organism evidence="8 9">
    <name type="scientific">Knufia peltigerae</name>
    <dbReference type="NCBI Taxonomy" id="1002370"/>
    <lineage>
        <taxon>Eukaryota</taxon>
        <taxon>Fungi</taxon>
        <taxon>Dikarya</taxon>
        <taxon>Ascomycota</taxon>
        <taxon>Pezizomycotina</taxon>
        <taxon>Eurotiomycetes</taxon>
        <taxon>Chaetothyriomycetidae</taxon>
        <taxon>Chaetothyriales</taxon>
        <taxon>Trichomeriaceae</taxon>
        <taxon>Knufia</taxon>
    </lineage>
</organism>
<sequence>MAAPKRKVISISYPAWAGEEYMKDFESKYDLHIVIPGDRQTTIDRLAAKAKSDGPFDAIVILMGIKLYEPFDEELLRSLLPQCKIMASASAGYNEFDVDWMSRNGIIFCNSRNAVNESTADLAIFFMLGIIRDVQRLSTSIANGTWRGKLRLDNSQGNPPEGILAPTRDPAGMRLGILGMGSIGKHVARRARVFNMKISYWQRTRLLPDEEALYDATWCSSLDELLSTADVLTVHCPLNDKTEGLIGREQFAKMKDGVFLVNTSRGPVIQEDALIEALESGKVARAGLDVFDNEPKINPYFIRNDRVMIQPHMGGISDIAWQRAYREALENVRSFLETGKAISPVNMAEVQQHRQANGALTNARCVRDGDDMESAVSVLEISGENSSVSSEIGPHACEGGSPNVESPSTGSFGTRGARAPESLLETCDLIEVERFIPLVPDTGRDYAYEAKNHPLTSLPEVAPSVGNLSLAIYGMANQNGNRSHVGIVGSGIIGLTTALILSQAGYRVTIVARELPGDDSTKWASPWAGAVILPVATDDDRDKKMQLASFRFYWALAHQDPTSGTQLALLAADSNPKTVKVSEYWDDPNHKSTGAWYEKVIPGCRPLTQDELPPGTFSGNRFTALAVNPDIYLVWIKEKLEAEYAVAFIRAGVASLDQARDMIRCEVVVNASGLGAEQLASDPQVVGVRGQTMLVEPPVDISSPSGLMDKEVKIRRGREYTYVLPRLLSGGVIIGGISDEGNLDTEVSPPLREDIIRRVNIMTNGMFKDVKIKRDIVGIRPDRKGGYRLEKTGKVVHAYGFGGAGFRYSVGAAQVVKAYIDQLLADQALSSFSKL</sequence>
<evidence type="ECO:0000313" key="9">
    <source>
        <dbReference type="Proteomes" id="UP001172681"/>
    </source>
</evidence>
<dbReference type="GO" id="GO:0005829">
    <property type="term" value="C:cytosol"/>
    <property type="evidence" value="ECO:0007669"/>
    <property type="project" value="TreeGrafter"/>
</dbReference>
<protein>
    <submittedName>
        <fullName evidence="8">Uncharacterized protein</fullName>
    </submittedName>
</protein>
<dbReference type="GO" id="GO:0051287">
    <property type="term" value="F:NAD binding"/>
    <property type="evidence" value="ECO:0007669"/>
    <property type="project" value="InterPro"/>
</dbReference>
<dbReference type="InterPro" id="IPR006139">
    <property type="entry name" value="D-isomer_2_OHA_DH_cat_dom"/>
</dbReference>
<keyword evidence="2" id="KW-0560">Oxidoreductase</keyword>
<dbReference type="InterPro" id="IPR006181">
    <property type="entry name" value="D-amino_acid_oxidase_CS"/>
</dbReference>
<feature type="compositionally biased region" description="Polar residues" evidence="4">
    <location>
        <begin position="403"/>
        <end position="412"/>
    </location>
</feature>
<reference evidence="8" key="1">
    <citation type="submission" date="2022-10" db="EMBL/GenBank/DDBJ databases">
        <title>Culturing micro-colonial fungi from biological soil crusts in the Mojave desert and describing Neophaeococcomyces mojavensis, and introducing the new genera and species Taxawa tesnikishii.</title>
        <authorList>
            <person name="Kurbessoian T."/>
            <person name="Stajich J.E."/>
        </authorList>
    </citation>
    <scope>NUCLEOTIDE SEQUENCE</scope>
    <source>
        <strain evidence="8">TK_35</strain>
    </source>
</reference>
<dbReference type="InterPro" id="IPR006140">
    <property type="entry name" value="D-isomer_DH_NAD-bd"/>
</dbReference>
<evidence type="ECO:0000313" key="8">
    <source>
        <dbReference type="EMBL" id="KAJ9636588.1"/>
    </source>
</evidence>
<dbReference type="PROSITE" id="PS00677">
    <property type="entry name" value="DAO"/>
    <property type="match status" value="1"/>
</dbReference>
<dbReference type="EMBL" id="JAPDRN010000028">
    <property type="protein sequence ID" value="KAJ9636588.1"/>
    <property type="molecule type" value="Genomic_DNA"/>
</dbReference>
<gene>
    <name evidence="8" type="ORF">H2204_005188</name>
</gene>